<evidence type="ECO:0000259" key="1">
    <source>
        <dbReference type="SMART" id="SM00065"/>
    </source>
</evidence>
<dbReference type="SUPFAM" id="SSF55781">
    <property type="entry name" value="GAF domain-like"/>
    <property type="match status" value="1"/>
</dbReference>
<dbReference type="EMBL" id="CP053452">
    <property type="protein sequence ID" value="QJW97266.1"/>
    <property type="molecule type" value="Genomic_DNA"/>
</dbReference>
<dbReference type="Pfam" id="PF13185">
    <property type="entry name" value="GAF_2"/>
    <property type="match status" value="1"/>
</dbReference>
<dbReference type="InterPro" id="IPR029016">
    <property type="entry name" value="GAF-like_dom_sf"/>
</dbReference>
<organism evidence="2 3">
    <name type="scientific">Frigoriglobus tundricola</name>
    <dbReference type="NCBI Taxonomy" id="2774151"/>
    <lineage>
        <taxon>Bacteria</taxon>
        <taxon>Pseudomonadati</taxon>
        <taxon>Planctomycetota</taxon>
        <taxon>Planctomycetia</taxon>
        <taxon>Gemmatales</taxon>
        <taxon>Gemmataceae</taxon>
        <taxon>Frigoriglobus</taxon>
    </lineage>
</organism>
<accession>A0A6M5YV37</accession>
<reference evidence="3" key="1">
    <citation type="submission" date="2020-05" db="EMBL/GenBank/DDBJ databases">
        <title>Frigoriglobus tundricola gen. nov., sp. nov., a psychrotolerant cellulolytic planctomycete of the family Gemmataceae with two divergent copies of 16S rRNA gene.</title>
        <authorList>
            <person name="Kulichevskaya I.S."/>
            <person name="Ivanova A.A."/>
            <person name="Naumoff D.G."/>
            <person name="Beletsky A.V."/>
            <person name="Rijpstra W.I.C."/>
            <person name="Sinninghe Damste J.S."/>
            <person name="Mardanov A.V."/>
            <person name="Ravin N.V."/>
            <person name="Dedysh S.N."/>
        </authorList>
    </citation>
    <scope>NUCLEOTIDE SEQUENCE [LARGE SCALE GENOMIC DNA]</scope>
    <source>
        <strain evidence="3">PL17</strain>
    </source>
</reference>
<dbReference type="KEGG" id="ftj:FTUN_4836"/>
<proteinExistence type="predicted"/>
<evidence type="ECO:0000313" key="3">
    <source>
        <dbReference type="Proteomes" id="UP000503447"/>
    </source>
</evidence>
<dbReference type="SMART" id="SM00065">
    <property type="entry name" value="GAF"/>
    <property type="match status" value="1"/>
</dbReference>
<dbReference type="Proteomes" id="UP000503447">
    <property type="component" value="Chromosome"/>
</dbReference>
<keyword evidence="3" id="KW-1185">Reference proteome</keyword>
<dbReference type="RefSeq" id="WP_171472677.1">
    <property type="nucleotide sequence ID" value="NZ_CP053452.2"/>
</dbReference>
<dbReference type="Gene3D" id="3.30.450.40">
    <property type="match status" value="1"/>
</dbReference>
<dbReference type="InterPro" id="IPR003018">
    <property type="entry name" value="GAF"/>
</dbReference>
<name>A0A6M5YV37_9BACT</name>
<gene>
    <name evidence="2" type="ORF">FTUN_4836</name>
</gene>
<sequence length="809" mass="90545">MPSLPNPAPAPNAAVEAPLFGPELKQWLVTQGQKTVTLVVRCAPAGILDAPADRLDAGRLTWFDYLNWWLHKRDPERGQIIGPPFYGRIEIECRADVAPQLSDFPFLKQVVHRFVDDPEADSEGKCDPELLYPFRSAARDLQSSRLVAAIDQLTDPMGDTAFGPVAYAVRKLAQNEDPNGQAAAELQAWIKASKELIRAAGGTGEAELLSPTATELAKRLLDKAVADLGASGYMMCVRDPATSEDYRVILAEGIKYREMLVGFSGFGSAHWEFSDEDEVYCTNQNEAFLKLPKNRWFIGKGKKQWVAYARMLENPKKRMYGPYFVREGLQGLVYLQGWHKQKRCFSVYLNFTQRVAFGNRVRAYLRNLKVNLTRLYDRFCEEFCAPVDAQRANKLLQTAHDLTALSNDPKKPEASFEQALGECFTKFLKTAIEILGFPTTDGFATLSGFNAGQFLLYPVAWVGTIEPKKPEDAAHLKYQAALLCDGVVSWVALHRRPILIPDVNAEHIRGFAKQIDSRVQSEMALPMLAGDELLGVLNFECFHPNAFTKSHMILMSLVANSIALAWRECLRRRLIYDLAQMSIIVRSPDPVVAWYNAVQKTFRANDMSLWKVSRSISGNTNFLSVSPHVGKCKPNPRANGWTNCIAETRQIICLTDTNQENMSDFKVLLWKEGGWVVPTEEKDLPTSVDGARLPLNPALLGGPMLCLIGIPLVEPVDNQDRCIGVLWLKYWDKPPDTMFDSPLIRDAFLVPFTVSTNAPQSVGPDLVAEPLPIVSMRPNGPYYPVINPKLMPELLEGFRYSSLAVRIYI</sequence>
<dbReference type="AlphaFoldDB" id="A0A6M5YV37"/>
<evidence type="ECO:0000313" key="2">
    <source>
        <dbReference type="EMBL" id="QJW97266.1"/>
    </source>
</evidence>
<protein>
    <recommendedName>
        <fullName evidence="1">GAF domain-containing protein</fullName>
    </recommendedName>
</protein>
<feature type="domain" description="GAF" evidence="1">
    <location>
        <begin position="419"/>
        <end position="580"/>
    </location>
</feature>